<dbReference type="Proteomes" id="UP000177817">
    <property type="component" value="Unassembled WGS sequence"/>
</dbReference>
<reference evidence="2 3" key="1">
    <citation type="journal article" date="2016" name="Nat. Commun.">
        <title>Thousands of microbial genomes shed light on interconnected biogeochemical processes in an aquifer system.</title>
        <authorList>
            <person name="Anantharaman K."/>
            <person name="Brown C.T."/>
            <person name="Hug L.A."/>
            <person name="Sharon I."/>
            <person name="Castelle C.J."/>
            <person name="Probst A.J."/>
            <person name="Thomas B.C."/>
            <person name="Singh A."/>
            <person name="Wilkins M.J."/>
            <person name="Karaoz U."/>
            <person name="Brodie E.L."/>
            <person name="Williams K.H."/>
            <person name="Hubbard S.S."/>
            <person name="Banfield J.F."/>
        </authorList>
    </citation>
    <scope>NUCLEOTIDE SEQUENCE [LARGE SCALE GENOMIC DNA]</scope>
</reference>
<gene>
    <name evidence="2" type="ORF">A2677_04435</name>
</gene>
<dbReference type="EMBL" id="MHKK01000033">
    <property type="protein sequence ID" value="OGY89466.1"/>
    <property type="molecule type" value="Genomic_DNA"/>
</dbReference>
<feature type="domain" description="Nudix hydrolase" evidence="1">
    <location>
        <begin position="16"/>
        <end position="148"/>
    </location>
</feature>
<proteinExistence type="predicted"/>
<evidence type="ECO:0000313" key="3">
    <source>
        <dbReference type="Proteomes" id="UP000177817"/>
    </source>
</evidence>
<dbReference type="InterPro" id="IPR015797">
    <property type="entry name" value="NUDIX_hydrolase-like_dom_sf"/>
</dbReference>
<organism evidence="2 3">
    <name type="scientific">Candidatus Komeilibacteria bacterium RIFCSPHIGHO2_01_FULL_52_14</name>
    <dbReference type="NCBI Taxonomy" id="1798549"/>
    <lineage>
        <taxon>Bacteria</taxon>
        <taxon>Candidatus Komeiliibacteriota</taxon>
    </lineage>
</organism>
<name>A0A1G2BL87_9BACT</name>
<sequence length="148" mass="17077">MKKFIPKPGQTDYTNIRRAPVINCVVRHQGKILIVQRSAKLNFYPNLWNGISGFLDDSKPIEGKVMEEMREELGLEKKEIISIKQGKTFEQEEPKYNKTWIVHPVLVDVATDTITLDWEAQNFKWIDPGTTGEYDLLPGFDQVLKNTL</sequence>
<protein>
    <recommendedName>
        <fullName evidence="1">Nudix hydrolase domain-containing protein</fullName>
    </recommendedName>
</protein>
<dbReference type="SUPFAM" id="SSF55811">
    <property type="entry name" value="Nudix"/>
    <property type="match status" value="1"/>
</dbReference>
<comment type="caution">
    <text evidence="2">The sequence shown here is derived from an EMBL/GenBank/DDBJ whole genome shotgun (WGS) entry which is preliminary data.</text>
</comment>
<accession>A0A1G2BL87</accession>
<evidence type="ECO:0000259" key="1">
    <source>
        <dbReference type="PROSITE" id="PS51462"/>
    </source>
</evidence>
<dbReference type="AlphaFoldDB" id="A0A1G2BL87"/>
<dbReference type="Gene3D" id="3.90.79.10">
    <property type="entry name" value="Nucleoside Triphosphate Pyrophosphohydrolase"/>
    <property type="match status" value="1"/>
</dbReference>
<dbReference type="PROSITE" id="PS51462">
    <property type="entry name" value="NUDIX"/>
    <property type="match status" value="1"/>
</dbReference>
<dbReference type="InterPro" id="IPR000086">
    <property type="entry name" value="NUDIX_hydrolase_dom"/>
</dbReference>
<evidence type="ECO:0000313" key="2">
    <source>
        <dbReference type="EMBL" id="OGY89466.1"/>
    </source>
</evidence>
<dbReference type="Pfam" id="PF00293">
    <property type="entry name" value="NUDIX"/>
    <property type="match status" value="1"/>
</dbReference>